<accession>A0A8I0EXR3</accession>
<evidence type="ECO:0000256" key="1">
    <source>
        <dbReference type="SAM" id="Phobius"/>
    </source>
</evidence>
<keyword evidence="1" id="KW-1133">Transmembrane helix</keyword>
<comment type="caution">
    <text evidence="2">The sequence shown here is derived from an EMBL/GenBank/DDBJ whole genome shotgun (WGS) entry which is preliminary data.</text>
</comment>
<feature type="transmembrane region" description="Helical" evidence="1">
    <location>
        <begin position="79"/>
        <end position="112"/>
    </location>
</feature>
<feature type="transmembrane region" description="Helical" evidence="1">
    <location>
        <begin position="43"/>
        <end position="67"/>
    </location>
</feature>
<gene>
    <name evidence="2" type="ORF">IBG24_14725</name>
</gene>
<proteinExistence type="predicted"/>
<sequence>MTVGSVLRAMAQLAAAYAVVGVIGTVVLALLSGGLDANGLLPLVVLAVALGFAAVVIVFLARLVVSWLDGRVGDPVDLAIMFVSGLVLLSGALTIASLGLSGLLVAALLALATHAVLTRNWA</sequence>
<keyword evidence="1" id="KW-0472">Membrane</keyword>
<evidence type="ECO:0000313" key="3">
    <source>
        <dbReference type="Proteomes" id="UP000620591"/>
    </source>
</evidence>
<reference evidence="2" key="1">
    <citation type="submission" date="2020-09" db="EMBL/GenBank/DDBJ databases">
        <title>Novel species in genus Aeromicrobium.</title>
        <authorList>
            <person name="Zhang G."/>
        </authorList>
    </citation>
    <scope>NUCLEOTIDE SEQUENCE</scope>
    <source>
        <strain evidence="2">Zg-636</strain>
    </source>
</reference>
<dbReference type="Proteomes" id="UP000620591">
    <property type="component" value="Unassembled WGS sequence"/>
</dbReference>
<organism evidence="2 3">
    <name type="scientific">Aeromicrobium senzhongii</name>
    <dbReference type="NCBI Taxonomy" id="2663859"/>
    <lineage>
        <taxon>Bacteria</taxon>
        <taxon>Bacillati</taxon>
        <taxon>Actinomycetota</taxon>
        <taxon>Actinomycetes</taxon>
        <taxon>Propionibacteriales</taxon>
        <taxon>Nocardioidaceae</taxon>
        <taxon>Aeromicrobium</taxon>
    </lineage>
</organism>
<keyword evidence="1" id="KW-0812">Transmembrane</keyword>
<dbReference type="EMBL" id="JACTVM010000004">
    <property type="protein sequence ID" value="MBC9227569.1"/>
    <property type="molecule type" value="Genomic_DNA"/>
</dbReference>
<feature type="transmembrane region" description="Helical" evidence="1">
    <location>
        <begin position="12"/>
        <end position="31"/>
    </location>
</feature>
<name>A0A8I0EXR3_9ACTN</name>
<evidence type="ECO:0000313" key="2">
    <source>
        <dbReference type="EMBL" id="MBC9227569.1"/>
    </source>
</evidence>
<dbReference type="RefSeq" id="WP_187770007.1">
    <property type="nucleotide sequence ID" value="NZ_JACTVM010000004.1"/>
</dbReference>
<dbReference type="AlphaFoldDB" id="A0A8I0EXR3"/>
<protein>
    <submittedName>
        <fullName evidence="2">Uncharacterized protein</fullName>
    </submittedName>
</protein>